<sequence length="79" mass="8535">MGELRADSGEVICCYGVTGQLAFSLTSLSLTYRCAHRLVKLRGFIDGESEAVMSRCCLPPALFCERRSGFVLKGISVAS</sequence>
<proteinExistence type="predicted"/>
<reference evidence="1" key="1">
    <citation type="submission" date="2021-02" db="EMBL/GenBank/DDBJ databases">
        <title>Comparative genomics reveals that relaxation of natural selection precedes convergent phenotypic evolution of cavefish.</title>
        <authorList>
            <person name="Peng Z."/>
        </authorList>
    </citation>
    <scope>NUCLEOTIDE SEQUENCE</scope>
    <source>
        <tissue evidence="1">Muscle</tissue>
    </source>
</reference>
<evidence type="ECO:0000313" key="2">
    <source>
        <dbReference type="Proteomes" id="UP001059041"/>
    </source>
</evidence>
<evidence type="ECO:0000313" key="1">
    <source>
        <dbReference type="EMBL" id="KAI7798321.1"/>
    </source>
</evidence>
<keyword evidence="2" id="KW-1185">Reference proteome</keyword>
<protein>
    <submittedName>
        <fullName evidence="1">Uncharacterized protein</fullName>
    </submittedName>
</protein>
<name>A0A9W7TL02_TRIRA</name>
<organism evidence="1 2">
    <name type="scientific">Triplophysa rosa</name>
    <name type="common">Cave loach</name>
    <dbReference type="NCBI Taxonomy" id="992332"/>
    <lineage>
        <taxon>Eukaryota</taxon>
        <taxon>Metazoa</taxon>
        <taxon>Chordata</taxon>
        <taxon>Craniata</taxon>
        <taxon>Vertebrata</taxon>
        <taxon>Euteleostomi</taxon>
        <taxon>Actinopterygii</taxon>
        <taxon>Neopterygii</taxon>
        <taxon>Teleostei</taxon>
        <taxon>Ostariophysi</taxon>
        <taxon>Cypriniformes</taxon>
        <taxon>Nemacheilidae</taxon>
        <taxon>Triplophysa</taxon>
    </lineage>
</organism>
<dbReference type="AlphaFoldDB" id="A0A9W7TL02"/>
<dbReference type="EMBL" id="JAFHDT010000017">
    <property type="protein sequence ID" value="KAI7798321.1"/>
    <property type="molecule type" value="Genomic_DNA"/>
</dbReference>
<comment type="caution">
    <text evidence="1">The sequence shown here is derived from an EMBL/GenBank/DDBJ whole genome shotgun (WGS) entry which is preliminary data.</text>
</comment>
<gene>
    <name evidence="1" type="ORF">IRJ41_024936</name>
</gene>
<accession>A0A9W7TL02</accession>
<dbReference type="Proteomes" id="UP001059041">
    <property type="component" value="Linkage Group LG17"/>
</dbReference>